<sequence>MYVTTCPLRMRLSSTVSSPPETQQPTAVPGPRAARAAEQRLSGGFSPREAGRRAGGADTQAEEG</sequence>
<gene>
    <name evidence="2" type="ORF">EYF80_027612</name>
</gene>
<accession>A0A4Z2HBS2</accession>
<feature type="region of interest" description="Disordered" evidence="1">
    <location>
        <begin position="1"/>
        <end position="64"/>
    </location>
</feature>
<proteinExistence type="predicted"/>
<feature type="compositionally biased region" description="Polar residues" evidence="1">
    <location>
        <begin position="12"/>
        <end position="26"/>
    </location>
</feature>
<comment type="caution">
    <text evidence="2">The sequence shown here is derived from an EMBL/GenBank/DDBJ whole genome shotgun (WGS) entry which is preliminary data.</text>
</comment>
<organism evidence="2 3">
    <name type="scientific">Liparis tanakae</name>
    <name type="common">Tanaka's snailfish</name>
    <dbReference type="NCBI Taxonomy" id="230148"/>
    <lineage>
        <taxon>Eukaryota</taxon>
        <taxon>Metazoa</taxon>
        <taxon>Chordata</taxon>
        <taxon>Craniata</taxon>
        <taxon>Vertebrata</taxon>
        <taxon>Euteleostomi</taxon>
        <taxon>Actinopterygii</taxon>
        <taxon>Neopterygii</taxon>
        <taxon>Teleostei</taxon>
        <taxon>Neoteleostei</taxon>
        <taxon>Acanthomorphata</taxon>
        <taxon>Eupercaria</taxon>
        <taxon>Perciformes</taxon>
        <taxon>Cottioidei</taxon>
        <taxon>Cottales</taxon>
        <taxon>Liparidae</taxon>
        <taxon>Liparis</taxon>
    </lineage>
</organism>
<protein>
    <submittedName>
        <fullName evidence="2">Uncharacterized protein</fullName>
    </submittedName>
</protein>
<dbReference type="Proteomes" id="UP000314294">
    <property type="component" value="Unassembled WGS sequence"/>
</dbReference>
<evidence type="ECO:0000256" key="1">
    <source>
        <dbReference type="SAM" id="MobiDB-lite"/>
    </source>
</evidence>
<dbReference type="AlphaFoldDB" id="A0A4Z2HBS2"/>
<evidence type="ECO:0000313" key="2">
    <source>
        <dbReference type="EMBL" id="TNN62232.1"/>
    </source>
</evidence>
<reference evidence="2 3" key="1">
    <citation type="submission" date="2019-03" db="EMBL/GenBank/DDBJ databases">
        <title>First draft genome of Liparis tanakae, snailfish: a comprehensive survey of snailfish specific genes.</title>
        <authorList>
            <person name="Kim W."/>
            <person name="Song I."/>
            <person name="Jeong J.-H."/>
            <person name="Kim D."/>
            <person name="Kim S."/>
            <person name="Ryu S."/>
            <person name="Song J.Y."/>
            <person name="Lee S.K."/>
        </authorList>
    </citation>
    <scope>NUCLEOTIDE SEQUENCE [LARGE SCALE GENOMIC DNA]</scope>
    <source>
        <tissue evidence="2">Muscle</tissue>
    </source>
</reference>
<evidence type="ECO:0000313" key="3">
    <source>
        <dbReference type="Proteomes" id="UP000314294"/>
    </source>
</evidence>
<keyword evidence="3" id="KW-1185">Reference proteome</keyword>
<name>A0A4Z2HBS2_9TELE</name>
<dbReference type="EMBL" id="SRLO01000299">
    <property type="protein sequence ID" value="TNN62232.1"/>
    <property type="molecule type" value="Genomic_DNA"/>
</dbReference>